<feature type="transmembrane region" description="Helical" evidence="5">
    <location>
        <begin position="159"/>
        <end position="180"/>
    </location>
</feature>
<name>A0A9P9ED00_9PLEO</name>
<reference evidence="7" key="1">
    <citation type="journal article" date="2021" name="Nat. Commun.">
        <title>Genetic determinants of endophytism in the Arabidopsis root mycobiome.</title>
        <authorList>
            <person name="Mesny F."/>
            <person name="Miyauchi S."/>
            <person name="Thiergart T."/>
            <person name="Pickel B."/>
            <person name="Atanasova L."/>
            <person name="Karlsson M."/>
            <person name="Huettel B."/>
            <person name="Barry K.W."/>
            <person name="Haridas S."/>
            <person name="Chen C."/>
            <person name="Bauer D."/>
            <person name="Andreopoulos W."/>
            <person name="Pangilinan J."/>
            <person name="LaButti K."/>
            <person name="Riley R."/>
            <person name="Lipzen A."/>
            <person name="Clum A."/>
            <person name="Drula E."/>
            <person name="Henrissat B."/>
            <person name="Kohler A."/>
            <person name="Grigoriev I.V."/>
            <person name="Martin F.M."/>
            <person name="Hacquard S."/>
        </authorList>
    </citation>
    <scope>NUCLEOTIDE SEQUENCE</scope>
    <source>
        <strain evidence="7">MPI-CAGE-CH-0243</strain>
    </source>
</reference>
<evidence type="ECO:0000259" key="6">
    <source>
        <dbReference type="Pfam" id="PF13664"/>
    </source>
</evidence>
<keyword evidence="4 5" id="KW-0472">Membrane</keyword>
<dbReference type="AlphaFoldDB" id="A0A9P9ED00"/>
<evidence type="ECO:0000256" key="2">
    <source>
        <dbReference type="ARBA" id="ARBA00022692"/>
    </source>
</evidence>
<evidence type="ECO:0000256" key="5">
    <source>
        <dbReference type="SAM" id="Phobius"/>
    </source>
</evidence>
<protein>
    <recommendedName>
        <fullName evidence="6">TMEM205-like domain-containing protein</fullName>
    </recommendedName>
</protein>
<feature type="domain" description="TMEM205-like" evidence="6">
    <location>
        <begin position="16"/>
        <end position="123"/>
    </location>
</feature>
<organism evidence="7 8">
    <name type="scientific">Dendryphion nanum</name>
    <dbReference type="NCBI Taxonomy" id="256645"/>
    <lineage>
        <taxon>Eukaryota</taxon>
        <taxon>Fungi</taxon>
        <taxon>Dikarya</taxon>
        <taxon>Ascomycota</taxon>
        <taxon>Pezizomycotina</taxon>
        <taxon>Dothideomycetes</taxon>
        <taxon>Pleosporomycetidae</taxon>
        <taxon>Pleosporales</taxon>
        <taxon>Torulaceae</taxon>
        <taxon>Dendryphion</taxon>
    </lineage>
</organism>
<comment type="subcellular location">
    <subcellularLocation>
        <location evidence="1">Membrane</location>
    </subcellularLocation>
</comment>
<feature type="transmembrane region" description="Helical" evidence="5">
    <location>
        <begin position="20"/>
        <end position="40"/>
    </location>
</feature>
<evidence type="ECO:0000256" key="4">
    <source>
        <dbReference type="ARBA" id="ARBA00023136"/>
    </source>
</evidence>
<dbReference type="GO" id="GO:0016020">
    <property type="term" value="C:membrane"/>
    <property type="evidence" value="ECO:0007669"/>
    <property type="project" value="UniProtKB-SubCell"/>
</dbReference>
<keyword evidence="3 5" id="KW-1133">Transmembrane helix</keyword>
<dbReference type="OrthoDB" id="1641132at2759"/>
<comment type="caution">
    <text evidence="7">The sequence shown here is derived from an EMBL/GenBank/DDBJ whole genome shotgun (WGS) entry which is preliminary data.</text>
</comment>
<proteinExistence type="predicted"/>
<dbReference type="PANTHER" id="PTHR23241">
    <property type="entry name" value="LATE EMBRYOGENESIS ABUNDANT PLANTS LEA-RELATED"/>
    <property type="match status" value="1"/>
</dbReference>
<keyword evidence="8" id="KW-1185">Reference proteome</keyword>
<dbReference type="InterPro" id="IPR025423">
    <property type="entry name" value="TMEM205-like"/>
</dbReference>
<accession>A0A9P9ED00</accession>
<dbReference type="EMBL" id="JAGMWT010000002">
    <property type="protein sequence ID" value="KAH7136080.1"/>
    <property type="molecule type" value="Genomic_DNA"/>
</dbReference>
<dbReference type="InterPro" id="IPR053009">
    <property type="entry name" value="Xanthocillin_Biosynth-Assoc"/>
</dbReference>
<dbReference type="PANTHER" id="PTHR23241:SF106">
    <property type="entry name" value="DUF4149 DOMAIN-CONTAINING PROTEIN"/>
    <property type="match status" value="1"/>
</dbReference>
<evidence type="ECO:0000313" key="7">
    <source>
        <dbReference type="EMBL" id="KAH7136080.1"/>
    </source>
</evidence>
<evidence type="ECO:0000256" key="1">
    <source>
        <dbReference type="ARBA" id="ARBA00004370"/>
    </source>
</evidence>
<feature type="transmembrane region" description="Helical" evidence="5">
    <location>
        <begin position="52"/>
        <end position="71"/>
    </location>
</feature>
<sequence>MTSLGAFKDPSAYHLLSYGTLLGSTLFQSFIAGVVAYRVLPRPQFSTLQKHTFPVYFTLQTVTPALLVLSYPRGPLALLPANFTHGTPNKIASILIGTMLATGLLNLLYVGPQTTKIMVLRKHQETRDGLRKDDNGFPGAFPSENKTQSKEMQALNRQFGILHGVSTLVNLVGFGAMIWYGGVLAERLRL</sequence>
<feature type="transmembrane region" description="Helical" evidence="5">
    <location>
        <begin position="91"/>
        <end position="111"/>
    </location>
</feature>
<gene>
    <name evidence="7" type="ORF">B0J11DRAFT_178194</name>
</gene>
<dbReference type="Pfam" id="PF13664">
    <property type="entry name" value="DUF4149"/>
    <property type="match status" value="1"/>
</dbReference>
<dbReference type="Proteomes" id="UP000700596">
    <property type="component" value="Unassembled WGS sequence"/>
</dbReference>
<evidence type="ECO:0000313" key="8">
    <source>
        <dbReference type="Proteomes" id="UP000700596"/>
    </source>
</evidence>
<evidence type="ECO:0000256" key="3">
    <source>
        <dbReference type="ARBA" id="ARBA00022989"/>
    </source>
</evidence>
<keyword evidence="2 5" id="KW-0812">Transmembrane</keyword>